<dbReference type="KEGG" id="sus:Acid_4326"/>
<dbReference type="HOGENOM" id="CLU_043261_0_0_0"/>
<dbReference type="ESTHER" id="solue-q01yh7">
    <property type="family name" value="PlaB"/>
</dbReference>
<evidence type="ECO:0000313" key="1">
    <source>
        <dbReference type="EMBL" id="ABJ85288.1"/>
    </source>
</evidence>
<gene>
    <name evidence="1" type="ordered locus">Acid_4326</name>
</gene>
<dbReference type="AlphaFoldDB" id="Q01YH7"/>
<sequence>MARPLVLIHGYSAEGKDFEKLKQALVERGIDSKDIDICNYVSLNNEITIKDIAEGLDRAFRAHGVLGSPTQEFDAIVHSTGMLVLRAWLANAGRPAGNARLRRLKHLVGLAPATWGSPQAHKGRTWLGAMVKGEKQLGPDFMNAGDRVLEGLELGSQFTWDLAHLDLLGPEPFYDKGPNTPYVAVFIGNSPYEGLASVANDPGTDGTVRWSGCALNTRKITMDLTRVPVDNGSRLTISHWAANRLEIPMIAVDGRNHGTLISSPEPGMVDLVADFLKVGDPGAESVEAWLERAREYSQVALPKMKVNPGAAAAGLQGDVKKFFGHILGHSPEVEMEGWQQFVVHARDERGDSISDYMIEVLTEQDGEWVRFEDMNTEVHPYGPDSSYRCFHVRLPAGISRGDVKMKARINASTGTELMAYQGHGSEDQELGATTKPVEIDLEDMGNGNGSLFHPFTTTLIEIVLNREPLPLDKVSRIMTFLES</sequence>
<dbReference type="SUPFAM" id="SSF53474">
    <property type="entry name" value="alpha/beta-Hydrolases"/>
    <property type="match status" value="1"/>
</dbReference>
<proteinExistence type="predicted"/>
<dbReference type="EMBL" id="CP000473">
    <property type="protein sequence ID" value="ABJ85288.1"/>
    <property type="molecule type" value="Genomic_DNA"/>
</dbReference>
<protein>
    <recommendedName>
        <fullName evidence="2">Alpha/beta hydrolase</fullName>
    </recommendedName>
</protein>
<dbReference type="eggNOG" id="COG1075">
    <property type="taxonomic scope" value="Bacteria"/>
</dbReference>
<reference evidence="1" key="1">
    <citation type="submission" date="2006-10" db="EMBL/GenBank/DDBJ databases">
        <title>Complete sequence of Solibacter usitatus Ellin6076.</title>
        <authorList>
            <consortium name="US DOE Joint Genome Institute"/>
            <person name="Copeland A."/>
            <person name="Lucas S."/>
            <person name="Lapidus A."/>
            <person name="Barry K."/>
            <person name="Detter J.C."/>
            <person name="Glavina del Rio T."/>
            <person name="Hammon N."/>
            <person name="Israni S."/>
            <person name="Dalin E."/>
            <person name="Tice H."/>
            <person name="Pitluck S."/>
            <person name="Thompson L.S."/>
            <person name="Brettin T."/>
            <person name="Bruce D."/>
            <person name="Han C."/>
            <person name="Tapia R."/>
            <person name="Gilna P."/>
            <person name="Schmutz J."/>
            <person name="Larimer F."/>
            <person name="Land M."/>
            <person name="Hauser L."/>
            <person name="Kyrpides N."/>
            <person name="Mikhailova N."/>
            <person name="Janssen P.H."/>
            <person name="Kuske C.R."/>
            <person name="Richardson P."/>
        </authorList>
    </citation>
    <scope>NUCLEOTIDE SEQUENCE</scope>
    <source>
        <strain evidence="1">Ellin6076</strain>
    </source>
</reference>
<dbReference type="Gene3D" id="3.40.50.1820">
    <property type="entry name" value="alpha/beta hydrolase"/>
    <property type="match status" value="1"/>
</dbReference>
<dbReference type="STRING" id="234267.Acid_4326"/>
<dbReference type="OrthoDB" id="489469at2"/>
<accession>Q01YH7</accession>
<organism evidence="1">
    <name type="scientific">Solibacter usitatus (strain Ellin6076)</name>
    <dbReference type="NCBI Taxonomy" id="234267"/>
    <lineage>
        <taxon>Bacteria</taxon>
        <taxon>Pseudomonadati</taxon>
        <taxon>Acidobacteriota</taxon>
        <taxon>Terriglobia</taxon>
        <taxon>Bryobacterales</taxon>
        <taxon>Solibacteraceae</taxon>
        <taxon>Candidatus Solibacter</taxon>
    </lineage>
</organism>
<dbReference type="InterPro" id="IPR029058">
    <property type="entry name" value="AB_hydrolase_fold"/>
</dbReference>
<name>Q01YH7_SOLUE</name>
<evidence type="ECO:0008006" key="2">
    <source>
        <dbReference type="Google" id="ProtNLM"/>
    </source>
</evidence>
<dbReference type="InParanoid" id="Q01YH7"/>